<evidence type="ECO:0000313" key="2">
    <source>
        <dbReference type="EMBL" id="PYE81226.1"/>
    </source>
</evidence>
<feature type="compositionally biased region" description="Basic and acidic residues" evidence="1">
    <location>
        <begin position="287"/>
        <end position="303"/>
    </location>
</feature>
<feature type="compositionally biased region" description="Basic and acidic residues" evidence="1">
    <location>
        <begin position="380"/>
        <end position="392"/>
    </location>
</feature>
<name>A0A318SS84_9RHOB</name>
<feature type="compositionally biased region" description="Basic and acidic residues" evidence="1">
    <location>
        <begin position="547"/>
        <end position="566"/>
    </location>
</feature>
<protein>
    <recommendedName>
        <fullName evidence="4">Lipoprotein</fullName>
    </recommendedName>
</protein>
<reference evidence="2 3" key="1">
    <citation type="submission" date="2018-06" db="EMBL/GenBank/DDBJ databases">
        <title>Genomic Encyclopedia of Type Strains, Phase III (KMG-III): the genomes of soil and plant-associated and newly described type strains.</title>
        <authorList>
            <person name="Whitman W."/>
        </authorList>
    </citation>
    <scope>NUCLEOTIDE SEQUENCE [LARGE SCALE GENOMIC DNA]</scope>
    <source>
        <strain evidence="2 3">CECT 9025</strain>
    </source>
</reference>
<dbReference type="EMBL" id="QJTE01000007">
    <property type="protein sequence ID" value="PYE81226.1"/>
    <property type="molecule type" value="Genomic_DNA"/>
</dbReference>
<accession>A0A318SS84</accession>
<feature type="region of interest" description="Disordered" evidence="1">
    <location>
        <begin position="70"/>
        <end position="159"/>
    </location>
</feature>
<feature type="region of interest" description="Disordered" evidence="1">
    <location>
        <begin position="438"/>
        <end position="588"/>
    </location>
</feature>
<feature type="compositionally biased region" description="Basic and acidic residues" evidence="1">
    <location>
        <begin position="442"/>
        <end position="451"/>
    </location>
</feature>
<feature type="compositionally biased region" description="Low complexity" evidence="1">
    <location>
        <begin position="93"/>
        <end position="103"/>
    </location>
</feature>
<feature type="compositionally biased region" description="Basic and acidic residues" evidence="1">
    <location>
        <begin position="326"/>
        <end position="346"/>
    </location>
</feature>
<feature type="region of interest" description="Disordered" evidence="1">
    <location>
        <begin position="260"/>
        <end position="408"/>
    </location>
</feature>
<evidence type="ECO:0008006" key="4">
    <source>
        <dbReference type="Google" id="ProtNLM"/>
    </source>
</evidence>
<organism evidence="2 3">
    <name type="scientific">Pseudoroseicyclus aestuarii</name>
    <dbReference type="NCBI Taxonomy" id="1795041"/>
    <lineage>
        <taxon>Bacteria</taxon>
        <taxon>Pseudomonadati</taxon>
        <taxon>Pseudomonadota</taxon>
        <taxon>Alphaproteobacteria</taxon>
        <taxon>Rhodobacterales</taxon>
        <taxon>Paracoccaceae</taxon>
        <taxon>Pseudoroseicyclus</taxon>
    </lineage>
</organism>
<dbReference type="Proteomes" id="UP000248311">
    <property type="component" value="Unassembled WGS sequence"/>
</dbReference>
<comment type="caution">
    <text evidence="2">The sequence shown here is derived from an EMBL/GenBank/DDBJ whole genome shotgun (WGS) entry which is preliminary data.</text>
</comment>
<evidence type="ECO:0000256" key="1">
    <source>
        <dbReference type="SAM" id="MobiDB-lite"/>
    </source>
</evidence>
<evidence type="ECO:0000313" key="3">
    <source>
        <dbReference type="Proteomes" id="UP000248311"/>
    </source>
</evidence>
<feature type="region of interest" description="Disordered" evidence="1">
    <location>
        <begin position="194"/>
        <end position="248"/>
    </location>
</feature>
<keyword evidence="3" id="KW-1185">Reference proteome</keyword>
<feature type="compositionally biased region" description="Low complexity" evidence="1">
    <location>
        <begin position="567"/>
        <end position="576"/>
    </location>
</feature>
<dbReference type="AlphaFoldDB" id="A0A318SS84"/>
<dbReference type="PROSITE" id="PS51257">
    <property type="entry name" value="PROKAR_LIPOPROTEIN"/>
    <property type="match status" value="1"/>
</dbReference>
<gene>
    <name evidence="2" type="ORF">DFP88_10715</name>
</gene>
<feature type="compositionally biased region" description="Basic and acidic residues" evidence="1">
    <location>
        <begin position="260"/>
        <end position="270"/>
    </location>
</feature>
<proteinExistence type="predicted"/>
<feature type="compositionally biased region" description="Low complexity" evidence="1">
    <location>
        <begin position="347"/>
        <end position="361"/>
    </location>
</feature>
<sequence>MVAGSKILTVSYGTFSCTLEGFDDSFETMKAIAEYLRDLAADDRYFGAEPPTPDAEMLARIAEREVGRRVEAHASGGGVSLRAGPRDGQDATSSGPGDAPGDGARAETRAPGNAPLMPPAPRVPQEAASRTSALSAQGPMPQVREAGPRRLETARPAAPASIAAKLQRIRAVVGRQAAHPQDSGLADYDGEETEADLLSAPPPASPAPSIEDAAEPTAARDEVPEEPATPGVTIYAPEPARAATRDSRIVRMSRAEFERALSEGRERGAQDDPAPSALPDDDEEDRVDNHDASDIFRTTKEEESSILTAEEEAALRLELEQLENPRGPHEEARSTRSDPAQRRSDKAGSAGTQGGDDAAGAETRTDVERPLQQGDAAEMAQDKQGEETDRAPGRLQRHTLNTDEDSVSRLMSDAEAHFKDVGSSRRRQSITQLRAALAATEAAHRMGEPRHAAGGSDDSAFRDDLNEAVSSRRGVEQDEDEPAQGRSQRRPLRSAPLRLVASQRIDRTAGQGDATRDAEPPARPRRISLAPARPKDTEAAGTPEPVDAPRGEAEDTAADAKVRQPEQRQQPTPRGPAQARAGGSEGASTEFAAFAKRMGASELPELLEAAAAYTHFVRGMEDFSRMQLMELVATAHDGEISREDGLRSFGRLLRHGTLTKVRGGRFTVIRGTRFNPARRAS</sequence>